<dbReference type="CDD" id="cd00093">
    <property type="entry name" value="HTH_XRE"/>
    <property type="match status" value="1"/>
</dbReference>
<dbReference type="InterPro" id="IPR001387">
    <property type="entry name" value="Cro/C1-type_HTH"/>
</dbReference>
<reference evidence="2 3" key="1">
    <citation type="submission" date="2023-09" db="EMBL/GenBank/DDBJ databases">
        <title>Streptomyces sp. nov.: A antagonism against Alternaria gaisen Producing Streptochlin, Isolated from Tamarix root soil.</title>
        <authorList>
            <person name="Chen Y."/>
        </authorList>
    </citation>
    <scope>NUCLEOTIDE SEQUENCE [LARGE SCALE GENOMIC DNA]</scope>
    <source>
        <strain evidence="2 3">TRM76323</strain>
    </source>
</reference>
<sequence>MDTFTSASGSTPRRSARLVSWRWATPEAQAVLATRDLASILRYYRHVHGTSQLEASELLGYDKTYISALELGKRHLSDVGSLRHVAERLALPPHVLGVTDPADTDHRAMIQFGTSTVRLAEVARQCGRAAEAVAELWPLVARLEARAQDGSTERDVLRLLAHARLSLGTALGNVLPEERLATAAHWTAKSLDVVRAFDDRALTTTALRMHGNELRKAGLLGAAVDRLTQAAATAPSTEERAAVLPLLARAAGALGNAALFDHAVREAHQFLDTVEHTSLVNPIALYEIRLRGLISTGRTRDAIRHAESAPPAPTVTVAPQWRVIELITTGRVRLLAGDSHGATQLLTTAVREAQAQRLPHQLQRVQRTAVGRLPDTHDAATRALVQLRTEIAA</sequence>
<evidence type="ECO:0000313" key="2">
    <source>
        <dbReference type="EMBL" id="MDT9685042.1"/>
    </source>
</evidence>
<dbReference type="PROSITE" id="PS50943">
    <property type="entry name" value="HTH_CROC1"/>
    <property type="match status" value="1"/>
</dbReference>
<dbReference type="SUPFAM" id="SSF47413">
    <property type="entry name" value="lambda repressor-like DNA-binding domains"/>
    <property type="match status" value="1"/>
</dbReference>
<accession>A0ABU3QRM6</accession>
<evidence type="ECO:0000313" key="3">
    <source>
        <dbReference type="Proteomes" id="UP001250181"/>
    </source>
</evidence>
<proteinExistence type="predicted"/>
<protein>
    <submittedName>
        <fullName evidence="2">Helix-turn-helix domain-containing protein</fullName>
    </submittedName>
</protein>
<dbReference type="RefSeq" id="WP_315880088.1">
    <property type="nucleotide sequence ID" value="NZ_JAWCTQ010000035.1"/>
</dbReference>
<dbReference type="Proteomes" id="UP001250181">
    <property type="component" value="Unassembled WGS sequence"/>
</dbReference>
<keyword evidence="3" id="KW-1185">Reference proteome</keyword>
<dbReference type="EMBL" id="JAWCTQ010000035">
    <property type="protein sequence ID" value="MDT9685042.1"/>
    <property type="molecule type" value="Genomic_DNA"/>
</dbReference>
<gene>
    <name evidence="2" type="ORF">RND61_23710</name>
</gene>
<organism evidence="2 3">
    <name type="scientific">Streptomyces tamarix</name>
    <dbReference type="NCBI Taxonomy" id="3078565"/>
    <lineage>
        <taxon>Bacteria</taxon>
        <taxon>Bacillati</taxon>
        <taxon>Actinomycetota</taxon>
        <taxon>Actinomycetes</taxon>
        <taxon>Kitasatosporales</taxon>
        <taxon>Streptomycetaceae</taxon>
        <taxon>Streptomyces</taxon>
    </lineage>
</organism>
<name>A0ABU3QRM6_9ACTN</name>
<evidence type="ECO:0000259" key="1">
    <source>
        <dbReference type="PROSITE" id="PS50943"/>
    </source>
</evidence>
<dbReference type="InterPro" id="IPR010982">
    <property type="entry name" value="Lambda_DNA-bd_dom_sf"/>
</dbReference>
<comment type="caution">
    <text evidence="2">The sequence shown here is derived from an EMBL/GenBank/DDBJ whole genome shotgun (WGS) entry which is preliminary data.</text>
</comment>
<dbReference type="Gene3D" id="1.10.260.40">
    <property type="entry name" value="lambda repressor-like DNA-binding domains"/>
    <property type="match status" value="1"/>
</dbReference>
<feature type="domain" description="HTH cro/C1-type" evidence="1">
    <location>
        <begin position="41"/>
        <end position="96"/>
    </location>
</feature>